<feature type="transmembrane region" description="Helical" evidence="6">
    <location>
        <begin position="17"/>
        <end position="37"/>
    </location>
</feature>
<feature type="transmembrane region" description="Helical" evidence="6">
    <location>
        <begin position="244"/>
        <end position="268"/>
    </location>
</feature>
<evidence type="ECO:0000256" key="6">
    <source>
        <dbReference type="SAM" id="Phobius"/>
    </source>
</evidence>
<evidence type="ECO:0000313" key="8">
    <source>
        <dbReference type="EMBL" id="KXK59148.1"/>
    </source>
</evidence>
<evidence type="ECO:0000313" key="9">
    <source>
        <dbReference type="Proteomes" id="UP000070620"/>
    </source>
</evidence>
<accession>A0A136PL62</accession>
<dbReference type="GO" id="GO:0055085">
    <property type="term" value="P:transmembrane transport"/>
    <property type="evidence" value="ECO:0007669"/>
    <property type="project" value="InterPro"/>
</dbReference>
<dbReference type="EMBL" id="LRQV01000129">
    <property type="protein sequence ID" value="KXK59148.1"/>
    <property type="molecule type" value="Genomic_DNA"/>
</dbReference>
<keyword evidence="4 6" id="KW-0472">Membrane</keyword>
<keyword evidence="3 6" id="KW-1133">Transmembrane helix</keyword>
<feature type="transmembrane region" description="Helical" evidence="6">
    <location>
        <begin position="195"/>
        <end position="215"/>
    </location>
</feature>
<comment type="subcellular location">
    <subcellularLocation>
        <location evidence="1">Membrane</location>
        <topology evidence="1">Multi-pass membrane protein</topology>
    </subcellularLocation>
</comment>
<dbReference type="OrthoDB" id="9771198at2"/>
<dbReference type="Pfam" id="PF00916">
    <property type="entry name" value="Sulfate_transp"/>
    <property type="match status" value="1"/>
</dbReference>
<dbReference type="RefSeq" id="WP_067371392.1">
    <property type="nucleotide sequence ID" value="NZ_JBIUBN010000011.1"/>
</dbReference>
<keyword evidence="9" id="KW-1185">Reference proteome</keyword>
<feature type="transmembrane region" description="Helical" evidence="6">
    <location>
        <begin position="377"/>
        <end position="404"/>
    </location>
</feature>
<dbReference type="InterPro" id="IPR001902">
    <property type="entry name" value="SLC26A/SulP_fam"/>
</dbReference>
<feature type="region of interest" description="Disordered" evidence="5">
    <location>
        <begin position="495"/>
        <end position="517"/>
    </location>
</feature>
<organism evidence="8 9">
    <name type="scientific">Micromonospora rosaria</name>
    <dbReference type="NCBI Taxonomy" id="47874"/>
    <lineage>
        <taxon>Bacteria</taxon>
        <taxon>Bacillati</taxon>
        <taxon>Actinomycetota</taxon>
        <taxon>Actinomycetes</taxon>
        <taxon>Micromonosporales</taxon>
        <taxon>Micromonosporaceae</taxon>
        <taxon>Micromonospora</taxon>
    </lineage>
</organism>
<feature type="transmembrane region" description="Helical" evidence="6">
    <location>
        <begin position="84"/>
        <end position="106"/>
    </location>
</feature>
<feature type="domain" description="SLC26A/SulP transporter" evidence="7">
    <location>
        <begin position="13"/>
        <end position="382"/>
    </location>
</feature>
<protein>
    <submittedName>
        <fullName evidence="8">Sulfate transporter</fullName>
    </submittedName>
</protein>
<proteinExistence type="predicted"/>
<dbReference type="InterPro" id="IPR011547">
    <property type="entry name" value="SLC26A/SulP_dom"/>
</dbReference>
<feature type="transmembrane region" description="Helical" evidence="6">
    <location>
        <begin position="162"/>
        <end position="183"/>
    </location>
</feature>
<feature type="transmembrane region" description="Helical" evidence="6">
    <location>
        <begin position="118"/>
        <end position="142"/>
    </location>
</feature>
<feature type="compositionally biased region" description="Gly residues" evidence="5">
    <location>
        <begin position="505"/>
        <end position="517"/>
    </location>
</feature>
<evidence type="ECO:0000256" key="4">
    <source>
        <dbReference type="ARBA" id="ARBA00023136"/>
    </source>
</evidence>
<comment type="caution">
    <text evidence="8">The sequence shown here is derived from an EMBL/GenBank/DDBJ whole genome shotgun (WGS) entry which is preliminary data.</text>
</comment>
<dbReference type="PANTHER" id="PTHR11814">
    <property type="entry name" value="SULFATE TRANSPORTER"/>
    <property type="match status" value="1"/>
</dbReference>
<sequence length="517" mass="53141">MTTYARPTWRVALRADLPASLVVFLVALPLCVGIAVASGVPAELGLVTGVVGGLLVGLMPGSSLQVSGPAAGMTVLVAEAVDRYGLAGLGTIVLVCGLLQIGLGLLRLGQWFRAISVAVVQGMLAGIGLLIVAGQLYVLAGASTPHSGPGKFTGLPGLAADLVASSAAQIALTVGVATLGIMTQWDALRRRVPRLRMVPGALVAVVVAAALTALLDLPVQTIQVEGLLAAMQPSLGHWRDLTDLGVLATIATFTLVASAESLFSAAAVDRMHTGPRTDFDKELVAQGAGNTVCGLVGALPMTAVIVRSSANVQAGARTKASRVLHGLWLLLFVAAVPGLIGLIPLPALAAVLIHAGVKLMPVRELPALWREHRGEAVILVVTAVAIGTTDMFTGVLVGLGLAVVKVAWETSHIRVTVHDDGSAPIEVTITGNATFLRLPTILTALNDLPADRRVRLDLRGLRHVDHACRTALDQWVETHNTQAEVPVQVIAPAETASSEAVVEGTAGGDGEAGRPTG</sequence>
<evidence type="ECO:0000256" key="3">
    <source>
        <dbReference type="ARBA" id="ARBA00022989"/>
    </source>
</evidence>
<evidence type="ECO:0000256" key="1">
    <source>
        <dbReference type="ARBA" id="ARBA00004141"/>
    </source>
</evidence>
<dbReference type="GO" id="GO:0016020">
    <property type="term" value="C:membrane"/>
    <property type="evidence" value="ECO:0007669"/>
    <property type="project" value="UniProtKB-SubCell"/>
</dbReference>
<reference evidence="8 9" key="1">
    <citation type="submission" date="2016-01" db="EMBL/GenBank/DDBJ databases">
        <title>Whole genome sequence and analysis of Micromonospora rosaria DSM 803, which can produce antibacterial substance rosamicin.</title>
        <authorList>
            <person name="Yang H."/>
            <person name="He X."/>
            <person name="Zhu D."/>
        </authorList>
    </citation>
    <scope>NUCLEOTIDE SEQUENCE [LARGE SCALE GENOMIC DNA]</scope>
    <source>
        <strain evidence="8 9">DSM 803</strain>
    </source>
</reference>
<evidence type="ECO:0000256" key="5">
    <source>
        <dbReference type="SAM" id="MobiDB-lite"/>
    </source>
</evidence>
<name>A0A136PL62_9ACTN</name>
<gene>
    <name evidence="8" type="ORF">AWW66_25825</name>
</gene>
<evidence type="ECO:0000259" key="7">
    <source>
        <dbReference type="Pfam" id="PF00916"/>
    </source>
</evidence>
<feature type="transmembrane region" description="Helical" evidence="6">
    <location>
        <begin position="44"/>
        <end position="64"/>
    </location>
</feature>
<feature type="transmembrane region" description="Helical" evidence="6">
    <location>
        <begin position="327"/>
        <end position="357"/>
    </location>
</feature>
<dbReference type="Proteomes" id="UP000070620">
    <property type="component" value="Unassembled WGS sequence"/>
</dbReference>
<evidence type="ECO:0000256" key="2">
    <source>
        <dbReference type="ARBA" id="ARBA00022692"/>
    </source>
</evidence>
<dbReference type="AlphaFoldDB" id="A0A136PL62"/>
<keyword evidence="2 6" id="KW-0812">Transmembrane</keyword>